<gene>
    <name evidence="2" type="ORF">Pfra01_000727800</name>
</gene>
<dbReference type="Proteomes" id="UP001165121">
    <property type="component" value="Unassembled WGS sequence"/>
</dbReference>
<feature type="compositionally biased region" description="Low complexity" evidence="1">
    <location>
        <begin position="29"/>
        <end position="41"/>
    </location>
</feature>
<organism evidence="2 3">
    <name type="scientific">Phytophthora fragariaefolia</name>
    <dbReference type="NCBI Taxonomy" id="1490495"/>
    <lineage>
        <taxon>Eukaryota</taxon>
        <taxon>Sar</taxon>
        <taxon>Stramenopiles</taxon>
        <taxon>Oomycota</taxon>
        <taxon>Peronosporomycetes</taxon>
        <taxon>Peronosporales</taxon>
        <taxon>Peronosporaceae</taxon>
        <taxon>Phytophthora</taxon>
    </lineage>
</organism>
<reference evidence="2" key="1">
    <citation type="submission" date="2023-04" db="EMBL/GenBank/DDBJ databases">
        <title>Phytophthora fragariaefolia NBRC 109709.</title>
        <authorList>
            <person name="Ichikawa N."/>
            <person name="Sato H."/>
            <person name="Tonouchi N."/>
        </authorList>
    </citation>
    <scope>NUCLEOTIDE SEQUENCE</scope>
    <source>
        <strain evidence="2">NBRC 109709</strain>
    </source>
</reference>
<proteinExistence type="predicted"/>
<accession>A0A9W6U9D0</accession>
<evidence type="ECO:0000313" key="3">
    <source>
        <dbReference type="Proteomes" id="UP001165121"/>
    </source>
</evidence>
<feature type="region of interest" description="Disordered" evidence="1">
    <location>
        <begin position="1"/>
        <end position="74"/>
    </location>
</feature>
<sequence length="168" mass="18703">MASNPQVRPSPSRRTNRPCTPRSHPEYPPATATAPPVTSVPDEAWVGLQPEELKASSPLGWGPGRSDASQNDAALREAHQQIADLQATMQARDAQEQARLQAYRQLLRDQVADEEMTRSDQKFDKSTIRGPEIKEARRKEATDAEVAALQLRLLQAQEQSARDTVRVR</sequence>
<keyword evidence="3" id="KW-1185">Reference proteome</keyword>
<feature type="compositionally biased region" description="Polar residues" evidence="1">
    <location>
        <begin position="1"/>
        <end position="13"/>
    </location>
</feature>
<dbReference type="EMBL" id="BSXT01000638">
    <property type="protein sequence ID" value="GMF31558.1"/>
    <property type="molecule type" value="Genomic_DNA"/>
</dbReference>
<comment type="caution">
    <text evidence="2">The sequence shown here is derived from an EMBL/GenBank/DDBJ whole genome shotgun (WGS) entry which is preliminary data.</text>
</comment>
<protein>
    <submittedName>
        <fullName evidence="2">Unnamed protein product</fullName>
    </submittedName>
</protein>
<evidence type="ECO:0000256" key="1">
    <source>
        <dbReference type="SAM" id="MobiDB-lite"/>
    </source>
</evidence>
<evidence type="ECO:0000313" key="2">
    <source>
        <dbReference type="EMBL" id="GMF31558.1"/>
    </source>
</evidence>
<name>A0A9W6U9D0_9STRA</name>
<feature type="region of interest" description="Disordered" evidence="1">
    <location>
        <begin position="112"/>
        <end position="141"/>
    </location>
</feature>
<dbReference type="AlphaFoldDB" id="A0A9W6U9D0"/>